<dbReference type="EMBL" id="LXEY01000021">
    <property type="protein sequence ID" value="OAV59850.1"/>
    <property type="molecule type" value="Genomic_DNA"/>
</dbReference>
<keyword evidence="6" id="KW-1185">Reference proteome</keyword>
<dbReference type="Gene3D" id="1.10.3630.10">
    <property type="entry name" value="yeast vps74-n-term truncation variant domain like"/>
    <property type="match status" value="1"/>
</dbReference>
<evidence type="ECO:0000313" key="6">
    <source>
        <dbReference type="Proteomes" id="UP000078292"/>
    </source>
</evidence>
<keyword evidence="2" id="KW-0333">Golgi apparatus</keyword>
<reference evidence="5 6" key="1">
    <citation type="submission" date="2016-04" db="EMBL/GenBank/DDBJ databases">
        <title>First whole genome shotgun sequence of the bacterium Enteractinococcus sp. strain UASWS1574.</title>
        <authorList>
            <person name="Crovadore J."/>
            <person name="Chablais R."/>
            <person name="Lefort F."/>
        </authorList>
    </citation>
    <scope>NUCLEOTIDE SEQUENCE [LARGE SCALE GENOMIC DNA]</scope>
    <source>
        <strain evidence="5 6">UASWS1574</strain>
    </source>
</reference>
<evidence type="ECO:0000313" key="5">
    <source>
        <dbReference type="EMBL" id="OAV59850.1"/>
    </source>
</evidence>
<evidence type="ECO:0008006" key="7">
    <source>
        <dbReference type="Google" id="ProtNLM"/>
    </source>
</evidence>
<accession>A0A1B7LXF9</accession>
<evidence type="ECO:0000256" key="2">
    <source>
        <dbReference type="ARBA" id="ARBA00023034"/>
    </source>
</evidence>
<dbReference type="InterPro" id="IPR008628">
    <property type="entry name" value="GPP34-like"/>
</dbReference>
<comment type="subcellular location">
    <subcellularLocation>
        <location evidence="1">Golgi apparatus membrane</location>
        <topology evidence="1">Peripheral membrane protein</topology>
        <orientation evidence="1">Cytoplasmic side</orientation>
    </subcellularLocation>
</comment>
<dbReference type="RefSeq" id="WP_043058345.1">
    <property type="nucleotide sequence ID" value="NZ_LXEY01000021.1"/>
</dbReference>
<dbReference type="OrthoDB" id="4962633at2"/>
<evidence type="ECO:0000256" key="3">
    <source>
        <dbReference type="ARBA" id="ARBA00023121"/>
    </source>
</evidence>
<dbReference type="GO" id="GO:0070273">
    <property type="term" value="F:phosphatidylinositol-4-phosphate binding"/>
    <property type="evidence" value="ECO:0007669"/>
    <property type="project" value="InterPro"/>
</dbReference>
<organism evidence="5 6">
    <name type="scientific">Enteractinococcus helveticum</name>
    <dbReference type="NCBI Taxonomy" id="1837282"/>
    <lineage>
        <taxon>Bacteria</taxon>
        <taxon>Bacillati</taxon>
        <taxon>Actinomycetota</taxon>
        <taxon>Actinomycetes</taxon>
        <taxon>Micrococcales</taxon>
        <taxon>Micrococcaceae</taxon>
    </lineage>
</organism>
<dbReference type="GO" id="GO:0012505">
    <property type="term" value="C:endomembrane system"/>
    <property type="evidence" value="ECO:0007669"/>
    <property type="project" value="UniProtKB-ARBA"/>
</dbReference>
<keyword evidence="4" id="KW-0472">Membrane</keyword>
<evidence type="ECO:0000256" key="1">
    <source>
        <dbReference type="ARBA" id="ARBA00004255"/>
    </source>
</evidence>
<comment type="caution">
    <text evidence="5">The sequence shown here is derived from an EMBL/GenBank/DDBJ whole genome shotgun (WGS) entry which is preliminary data.</text>
</comment>
<keyword evidence="3" id="KW-0446">Lipid-binding</keyword>
<dbReference type="Pfam" id="PF05719">
    <property type="entry name" value="GPP34"/>
    <property type="match status" value="1"/>
</dbReference>
<dbReference type="STRING" id="1837282.A6F49_13910"/>
<dbReference type="InterPro" id="IPR038261">
    <property type="entry name" value="GPP34-like_sf"/>
</dbReference>
<evidence type="ECO:0000256" key="4">
    <source>
        <dbReference type="ARBA" id="ARBA00023136"/>
    </source>
</evidence>
<dbReference type="Proteomes" id="UP000078292">
    <property type="component" value="Unassembled WGS sequence"/>
</dbReference>
<proteinExistence type="predicted"/>
<name>A0A1B7LXF9_9MICC</name>
<sequence length="234" mass="26091">MMSETQGTKNRPLNIAEYYLLTCLDQHGKLLTQTHTVRVGIAGAVLTDLARRGCLYVTRDLVIVKSAPDIVLEEPLASVLQIMKDAPENQDAEQWINRFSRPALMDAILESLQTRGDITVMTKRFLGLVPRTRYVPDESYGRMDMYVRLRATLLGRDTALDASTWPLVQLLYSTDVLTRLFPGLQNKMVKERLDAFHAEAAQQEPAIAESLQAVENAIAESLTATRGQATGMRG</sequence>
<dbReference type="GO" id="GO:0005737">
    <property type="term" value="C:cytoplasm"/>
    <property type="evidence" value="ECO:0007669"/>
    <property type="project" value="UniProtKB-ARBA"/>
</dbReference>
<protein>
    <recommendedName>
        <fullName evidence="7">GPP34 family phosphoprotein</fullName>
    </recommendedName>
</protein>
<gene>
    <name evidence="5" type="ORF">A6F49_13910</name>
</gene>
<dbReference type="AlphaFoldDB" id="A0A1B7LXF9"/>